<evidence type="ECO:0000256" key="1">
    <source>
        <dbReference type="ARBA" id="ARBA00010857"/>
    </source>
</evidence>
<proteinExistence type="inferred from homology"/>
<evidence type="ECO:0000256" key="6">
    <source>
        <dbReference type="ARBA" id="ARBA00053882"/>
    </source>
</evidence>
<sequence>MAEQCVNVVFDKERGELICVDTGEVLTEHWIELGPDWRAYNGEEWLRRAHVGALTHTVHDSGLITEIDLTVKNYRDKLKYVKLRQLQRKIRIDKDEKRLVEALAYMNQLCAILGLPDHVKETAGIIIKHMFGSLTLRYSKLKVYVLAAVIYAAKIHGIPIRAKELLPKFGISEDEYWKALSDLNFRAKIPNIKAYLDPRAFLPSIISNLGLSQKVYLLASMIIDVMKKRGYTEGKDPAGIAAAAVYVASIITNEKRTQKHVAKAAGVTEVTIRNRYRDIVDKLYIEINV</sequence>
<dbReference type="CDD" id="cd20550">
    <property type="entry name" value="CYCLIN_TFIIB_archaea_like_rpt2"/>
    <property type="match status" value="1"/>
</dbReference>
<feature type="domain" description="Cyclin-like" evidence="7">
    <location>
        <begin position="200"/>
        <end position="281"/>
    </location>
</feature>
<dbReference type="Proteomes" id="UP000605805">
    <property type="component" value="Unassembled WGS sequence"/>
</dbReference>
<dbReference type="SUPFAM" id="SSF57783">
    <property type="entry name" value="Zinc beta-ribbon"/>
    <property type="match status" value="1"/>
</dbReference>
<dbReference type="GO" id="GO:0017025">
    <property type="term" value="F:TBP-class protein binding"/>
    <property type="evidence" value="ECO:0007669"/>
    <property type="project" value="InterPro"/>
</dbReference>
<organism evidence="8 9">
    <name type="scientific">Ignisphaera aggregans</name>
    <dbReference type="NCBI Taxonomy" id="334771"/>
    <lineage>
        <taxon>Archaea</taxon>
        <taxon>Thermoproteota</taxon>
        <taxon>Thermoprotei</taxon>
        <taxon>Desulfurococcales</taxon>
        <taxon>Desulfurococcaceae</taxon>
        <taxon>Ignisphaera</taxon>
    </lineage>
</organism>
<dbReference type="Gene3D" id="1.10.472.170">
    <property type="match status" value="1"/>
</dbReference>
<evidence type="ECO:0000256" key="3">
    <source>
        <dbReference type="ARBA" id="ARBA00022737"/>
    </source>
</evidence>
<dbReference type="InterPro" id="IPR036915">
    <property type="entry name" value="Cyclin-like_sf"/>
</dbReference>
<dbReference type="PROSITE" id="PS00782">
    <property type="entry name" value="TFIIB"/>
    <property type="match status" value="1"/>
</dbReference>
<evidence type="ECO:0000256" key="4">
    <source>
        <dbReference type="ARBA" id="ARBA00023015"/>
    </source>
</evidence>
<dbReference type="Gene3D" id="1.10.472.10">
    <property type="entry name" value="Cyclin-like"/>
    <property type="match status" value="1"/>
</dbReference>
<keyword evidence="3" id="KW-0677">Repeat</keyword>
<dbReference type="CDD" id="cd00043">
    <property type="entry name" value="CYCLIN_SF"/>
    <property type="match status" value="1"/>
</dbReference>
<reference evidence="8" key="1">
    <citation type="journal article" date="2020" name="ISME J.">
        <title>Gammaproteobacteria mediating utilization of methyl-, sulfur- and petroleum organic compounds in deep ocean hydrothermal plumes.</title>
        <authorList>
            <person name="Zhou Z."/>
            <person name="Liu Y."/>
            <person name="Pan J."/>
            <person name="Cron B.R."/>
            <person name="Toner B.M."/>
            <person name="Anantharaman K."/>
            <person name="Breier J.A."/>
            <person name="Dick G.J."/>
            <person name="Li M."/>
        </authorList>
    </citation>
    <scope>NUCLEOTIDE SEQUENCE</scope>
    <source>
        <strain evidence="8">SZUA-1435</strain>
    </source>
</reference>
<dbReference type="SUPFAM" id="SSF47954">
    <property type="entry name" value="Cyclin-like"/>
    <property type="match status" value="2"/>
</dbReference>
<dbReference type="PRINTS" id="PR00685">
    <property type="entry name" value="TIFACTORIIB"/>
</dbReference>
<dbReference type="Pfam" id="PF00382">
    <property type="entry name" value="TFIIB"/>
    <property type="match status" value="2"/>
</dbReference>
<accession>A0A833DUJ2</accession>
<comment type="caution">
    <text evidence="8">The sequence shown here is derived from an EMBL/GenBank/DDBJ whole genome shotgun (WGS) entry which is preliminary data.</text>
</comment>
<comment type="function">
    <text evidence="6">Stabilizes TBP binding to an archaeal box-A promoter. Also responsible for recruiting RNA polymerase II to the pre-initiation complex (DNA-TBP-TFIIB).</text>
</comment>
<comment type="similarity">
    <text evidence="1">Belongs to the TFIIB family.</text>
</comment>
<dbReference type="FunFam" id="1.10.472.10:FF:000023">
    <property type="entry name" value="Transcription initiation factor IIB"/>
    <property type="match status" value="1"/>
</dbReference>
<evidence type="ECO:0000313" key="8">
    <source>
        <dbReference type="EMBL" id="HIP56949.1"/>
    </source>
</evidence>
<dbReference type="AlphaFoldDB" id="A0A833DUJ2"/>
<evidence type="ECO:0000313" key="9">
    <source>
        <dbReference type="Proteomes" id="UP000605805"/>
    </source>
</evidence>
<dbReference type="PANTHER" id="PTHR11618:SF13">
    <property type="entry name" value="TRANSCRIPTION INITIATION FACTOR IIB"/>
    <property type="match status" value="1"/>
</dbReference>
<evidence type="ECO:0000256" key="5">
    <source>
        <dbReference type="ARBA" id="ARBA00023163"/>
    </source>
</evidence>
<evidence type="ECO:0000256" key="2">
    <source>
        <dbReference type="ARBA" id="ARBA00013932"/>
    </source>
</evidence>
<dbReference type="GO" id="GO:0070897">
    <property type="term" value="P:transcription preinitiation complex assembly"/>
    <property type="evidence" value="ECO:0007669"/>
    <property type="project" value="InterPro"/>
</dbReference>
<name>A0A833DUJ2_9CREN</name>
<keyword evidence="5" id="KW-0804">Transcription</keyword>
<keyword evidence="4" id="KW-0805">Transcription regulation</keyword>
<dbReference type="InterPro" id="IPR023486">
    <property type="entry name" value="TFIIB_CS"/>
</dbReference>
<dbReference type="InterPro" id="IPR000812">
    <property type="entry name" value="TFIIB"/>
</dbReference>
<evidence type="ECO:0000259" key="7">
    <source>
        <dbReference type="SMART" id="SM00385"/>
    </source>
</evidence>
<dbReference type="PANTHER" id="PTHR11618">
    <property type="entry name" value="TRANSCRIPTION INITIATION FACTOR IIB-RELATED"/>
    <property type="match status" value="1"/>
</dbReference>
<dbReference type="EMBL" id="DQTV01000045">
    <property type="protein sequence ID" value="HIP56949.1"/>
    <property type="molecule type" value="Genomic_DNA"/>
</dbReference>
<dbReference type="SMART" id="SM00385">
    <property type="entry name" value="CYCLIN"/>
    <property type="match status" value="1"/>
</dbReference>
<dbReference type="GO" id="GO:0097550">
    <property type="term" value="C:transcription preinitiation complex"/>
    <property type="evidence" value="ECO:0007669"/>
    <property type="project" value="TreeGrafter"/>
</dbReference>
<dbReference type="InterPro" id="IPR013763">
    <property type="entry name" value="Cyclin-like_dom"/>
</dbReference>
<gene>
    <name evidence="8" type="primary">tfb</name>
    <name evidence="8" type="ORF">EYH02_02615</name>
</gene>
<protein>
    <recommendedName>
        <fullName evidence="2">Transcription initiation factor IIB</fullName>
    </recommendedName>
</protein>
<dbReference type="InterPro" id="IPR013150">
    <property type="entry name" value="TFIIB_cyclin"/>
</dbReference>